<dbReference type="EMBL" id="JACCJC010000007">
    <property type="protein sequence ID" value="KAF6238913.1"/>
    <property type="molecule type" value="Genomic_DNA"/>
</dbReference>
<reference evidence="3 4" key="1">
    <citation type="journal article" date="2020" name="Genomics">
        <title>Complete, high-quality genomes from long-read metagenomic sequencing of two wolf lichen thalli reveals enigmatic genome architecture.</title>
        <authorList>
            <person name="McKenzie S.K."/>
            <person name="Walston R.F."/>
            <person name="Allen J.L."/>
        </authorList>
    </citation>
    <scope>NUCLEOTIDE SEQUENCE [LARGE SCALE GENOMIC DNA]</scope>
    <source>
        <strain evidence="3">WasteWater2</strain>
    </source>
</reference>
<keyword evidence="4" id="KW-1185">Reference proteome</keyword>
<evidence type="ECO:0000256" key="1">
    <source>
        <dbReference type="SAM" id="MobiDB-lite"/>
    </source>
</evidence>
<gene>
    <name evidence="3" type="ORF">HO173_002785</name>
</gene>
<dbReference type="GeneID" id="59284456"/>
<feature type="compositionally biased region" description="Polar residues" evidence="1">
    <location>
        <begin position="1"/>
        <end position="11"/>
    </location>
</feature>
<dbReference type="Proteomes" id="UP000578531">
    <property type="component" value="Unassembled WGS sequence"/>
</dbReference>
<protein>
    <submittedName>
        <fullName evidence="3">Uncharacterized protein</fullName>
    </submittedName>
</protein>
<dbReference type="AlphaFoldDB" id="A0A8H6G1Z6"/>
<dbReference type="RefSeq" id="XP_037168209.1">
    <property type="nucleotide sequence ID" value="XM_037304716.1"/>
</dbReference>
<comment type="caution">
    <text evidence="3">The sequence shown here is derived from an EMBL/GenBank/DDBJ whole genome shotgun (WGS) entry which is preliminary data.</text>
</comment>
<keyword evidence="2" id="KW-0812">Transmembrane</keyword>
<evidence type="ECO:0000313" key="3">
    <source>
        <dbReference type="EMBL" id="KAF6238913.1"/>
    </source>
</evidence>
<evidence type="ECO:0000256" key="2">
    <source>
        <dbReference type="SAM" id="Phobius"/>
    </source>
</evidence>
<accession>A0A8H6G1Z6</accession>
<keyword evidence="2" id="KW-1133">Transmembrane helix</keyword>
<proteinExistence type="predicted"/>
<evidence type="ECO:0000313" key="4">
    <source>
        <dbReference type="Proteomes" id="UP000578531"/>
    </source>
</evidence>
<name>A0A8H6G1Z6_9LECA</name>
<organism evidence="3 4">
    <name type="scientific">Letharia columbiana</name>
    <dbReference type="NCBI Taxonomy" id="112416"/>
    <lineage>
        <taxon>Eukaryota</taxon>
        <taxon>Fungi</taxon>
        <taxon>Dikarya</taxon>
        <taxon>Ascomycota</taxon>
        <taxon>Pezizomycotina</taxon>
        <taxon>Lecanoromycetes</taxon>
        <taxon>OSLEUM clade</taxon>
        <taxon>Lecanoromycetidae</taxon>
        <taxon>Lecanorales</taxon>
        <taxon>Lecanorineae</taxon>
        <taxon>Parmeliaceae</taxon>
        <taxon>Letharia</taxon>
    </lineage>
</organism>
<feature type="region of interest" description="Disordered" evidence="1">
    <location>
        <begin position="1"/>
        <end position="36"/>
    </location>
</feature>
<sequence>MPFLSSQQSSWKDGYLLGQQSDDEGSDVFEKSGASLPERRSSIPRLLLIYTTLATCYSFLITAALIRHTVRSKYAGPNIIYSKLCEQSQTTPG</sequence>
<feature type="transmembrane region" description="Helical" evidence="2">
    <location>
        <begin position="47"/>
        <end position="66"/>
    </location>
</feature>
<keyword evidence="2" id="KW-0472">Membrane</keyword>